<dbReference type="AlphaFoldDB" id="A0A3G1B374"/>
<protein>
    <submittedName>
        <fullName evidence="2">Uncharacterized protein</fullName>
    </submittedName>
</protein>
<dbReference type="STRING" id="1603555.SU86_007280"/>
<proteinExistence type="predicted"/>
<evidence type="ECO:0000256" key="1">
    <source>
        <dbReference type="SAM" id="Phobius"/>
    </source>
</evidence>
<name>A0A3G1B374_9ARCH</name>
<dbReference type="KEGG" id="tah:SU86_007280"/>
<keyword evidence="3" id="KW-1185">Reference proteome</keyword>
<organism evidence="2 3">
    <name type="scientific">Candidatus Nitrosotenuis cloacae</name>
    <dbReference type="NCBI Taxonomy" id="1603555"/>
    <lineage>
        <taxon>Archaea</taxon>
        <taxon>Nitrososphaerota</taxon>
        <taxon>Candidatus Nitrosotenuis</taxon>
    </lineage>
</organism>
<gene>
    <name evidence="2" type="ORF">SU86_007280</name>
</gene>
<dbReference type="EMBL" id="CP011097">
    <property type="protein sequence ID" value="AJZ76197.2"/>
    <property type="molecule type" value="Genomic_DNA"/>
</dbReference>
<keyword evidence="1" id="KW-0812">Transmembrane</keyword>
<dbReference type="RefSeq" id="WP_048186887.1">
    <property type="nucleotide sequence ID" value="NZ_CP011097.1"/>
</dbReference>
<sequence length="102" mass="11773">MESQVDDVKPARRNYSNCGICGLPLGSEAVRCPLDGKICHPQCSSKYFDERIEAERNICKDCNARLEEEQEKRRIEDMMKAAKIIFALVVILVVFLLVRRWL</sequence>
<dbReference type="Proteomes" id="UP000266745">
    <property type="component" value="Chromosome"/>
</dbReference>
<evidence type="ECO:0000313" key="2">
    <source>
        <dbReference type="EMBL" id="AJZ76197.2"/>
    </source>
</evidence>
<accession>A0A3G1B374</accession>
<keyword evidence="1" id="KW-1133">Transmembrane helix</keyword>
<reference evidence="2 3" key="1">
    <citation type="journal article" date="2016" name="Sci. Rep.">
        <title>A novel ammonia-oxidizing archaeon from wastewater treatment plant: Its enrichment, physiological and genomic characteristics.</title>
        <authorList>
            <person name="Li Y."/>
            <person name="Ding K."/>
            <person name="Wen X."/>
            <person name="Zhang B."/>
            <person name="Shen B."/>
            <person name="Yang Y."/>
        </authorList>
    </citation>
    <scope>NUCLEOTIDE SEQUENCE [LARGE SCALE GENOMIC DNA]</scope>
    <source>
        <strain evidence="2 3">SAT1</strain>
    </source>
</reference>
<feature type="transmembrane region" description="Helical" evidence="1">
    <location>
        <begin position="81"/>
        <end position="98"/>
    </location>
</feature>
<evidence type="ECO:0000313" key="3">
    <source>
        <dbReference type="Proteomes" id="UP000266745"/>
    </source>
</evidence>
<keyword evidence="1" id="KW-0472">Membrane</keyword>
<dbReference type="GeneID" id="24874357"/>